<dbReference type="Proteomes" id="UP000187209">
    <property type="component" value="Unassembled WGS sequence"/>
</dbReference>
<proteinExistence type="predicted"/>
<dbReference type="OrthoDB" id="326337at2759"/>
<evidence type="ECO:0000313" key="1">
    <source>
        <dbReference type="EMBL" id="OMJ74286.1"/>
    </source>
</evidence>
<keyword evidence="2" id="KW-1185">Reference proteome</keyword>
<comment type="caution">
    <text evidence="1">The sequence shown here is derived from an EMBL/GenBank/DDBJ whole genome shotgun (WGS) entry which is preliminary data.</text>
</comment>
<protein>
    <submittedName>
        <fullName evidence="1">Uncharacterized protein</fullName>
    </submittedName>
</protein>
<name>A0A1R2BBZ4_9CILI</name>
<dbReference type="EMBL" id="MPUH01000762">
    <property type="protein sequence ID" value="OMJ74286.1"/>
    <property type="molecule type" value="Genomic_DNA"/>
</dbReference>
<accession>A0A1R2BBZ4</accession>
<evidence type="ECO:0000313" key="2">
    <source>
        <dbReference type="Proteomes" id="UP000187209"/>
    </source>
</evidence>
<reference evidence="1 2" key="1">
    <citation type="submission" date="2016-11" db="EMBL/GenBank/DDBJ databases">
        <title>The macronuclear genome of Stentor coeruleus: a giant cell with tiny introns.</title>
        <authorList>
            <person name="Slabodnick M."/>
            <person name="Ruby J.G."/>
            <person name="Reiff S.B."/>
            <person name="Swart E.C."/>
            <person name="Gosai S."/>
            <person name="Prabakaran S."/>
            <person name="Witkowska E."/>
            <person name="Larue G.E."/>
            <person name="Fisher S."/>
            <person name="Freeman R.M."/>
            <person name="Gunawardena J."/>
            <person name="Chu W."/>
            <person name="Stover N.A."/>
            <person name="Gregory B.D."/>
            <person name="Nowacki M."/>
            <person name="Derisi J."/>
            <person name="Roy S.W."/>
            <person name="Marshall W.F."/>
            <person name="Sood P."/>
        </authorList>
    </citation>
    <scope>NUCLEOTIDE SEQUENCE [LARGE SCALE GENOMIC DNA]</scope>
    <source>
        <strain evidence="1">WM001</strain>
    </source>
</reference>
<sequence>MANYKKPAKLVPLNFYSPYQTYRENRRLISRDRNVLSNKFYGSPETTRETSVPLLNTCVRSFMWMYRSPGHRITSFHEEHALGKDRHVKLKPLPKVPGIPIPNGQKQVLTRKPTISMHRIEELDLKNSIMTESILKGNLTLTSGMIIKGKESLMIPFKDLKDFLFVPEGELVYNLSLSLSSDSFGWRLGKGLYSNYSDVVDDFASPFYLPSMQISFFLVKSKAVYGRQLGKIIKDFECKGLTMKLFRYLNGNTPDILMAWEGCEAKIVTKKIADSFETGFFQFLSLEEAKKHFTEEDKLLLDDYILPSITFNHKNQYYKFIYPKVMYSANNKIYPVPLGLLKQMIEKNFTGWAETWTKRFDYIFPLRRAGQETCTLKSNINFKDQPCVLTLNSYELAISNNELEASFAFKISDLEYIFKHLGPDLIPSLAQQAKLIQKQKKNRLVWDLSIEIHNLPLTKGETPSTYSVKIDKKTFKCLFTTPWVELYKPHTGETLKHPLSNSEISKIIENDFGDWEKLVLKLFT</sequence>
<organism evidence="1 2">
    <name type="scientific">Stentor coeruleus</name>
    <dbReference type="NCBI Taxonomy" id="5963"/>
    <lineage>
        <taxon>Eukaryota</taxon>
        <taxon>Sar</taxon>
        <taxon>Alveolata</taxon>
        <taxon>Ciliophora</taxon>
        <taxon>Postciliodesmatophora</taxon>
        <taxon>Heterotrichea</taxon>
        <taxon>Heterotrichida</taxon>
        <taxon>Stentoridae</taxon>
        <taxon>Stentor</taxon>
    </lineage>
</organism>
<gene>
    <name evidence="1" type="ORF">SteCoe_26842</name>
</gene>
<dbReference type="AlphaFoldDB" id="A0A1R2BBZ4"/>